<gene>
    <name evidence="2" type="ORF">PHMEG_00041770</name>
</gene>
<sequence>MDESTSGLNAHSAKLIANGVRKIASSGSTLVCTIHQLSTEVFNLFDSLLLLLRCGGRLGFFDELCEKSQNLIYYFERYHEVNPIKPGYNPAT</sequence>
<dbReference type="AlphaFoldDB" id="A0A225UB94"/>
<evidence type="ECO:0000256" key="1">
    <source>
        <dbReference type="ARBA" id="ARBA00022448"/>
    </source>
</evidence>
<accession>A0A225UB94</accession>
<evidence type="ECO:0000313" key="2">
    <source>
        <dbReference type="EMBL" id="OWY90210.1"/>
    </source>
</evidence>
<dbReference type="Proteomes" id="UP000198211">
    <property type="component" value="Unassembled WGS sequence"/>
</dbReference>
<comment type="caution">
    <text evidence="2">The sequence shown here is derived from an EMBL/GenBank/DDBJ whole genome shotgun (WGS) entry which is preliminary data.</text>
</comment>
<dbReference type="STRING" id="4795.A0A225UB94"/>
<dbReference type="SUPFAM" id="SSF52540">
    <property type="entry name" value="P-loop containing nucleoside triphosphate hydrolases"/>
    <property type="match status" value="1"/>
</dbReference>
<dbReference type="InterPro" id="IPR027417">
    <property type="entry name" value="P-loop_NTPase"/>
</dbReference>
<proteinExistence type="predicted"/>
<reference evidence="3" key="1">
    <citation type="submission" date="2017-03" db="EMBL/GenBank/DDBJ databases">
        <title>Phytopthora megakarya and P. palmivora, two closely related causual agents of cacao black pod achieved similar genome size and gene model numbers by different mechanisms.</title>
        <authorList>
            <person name="Ali S."/>
            <person name="Shao J."/>
            <person name="Larry D.J."/>
            <person name="Kronmiller B."/>
            <person name="Shen D."/>
            <person name="Strem M.D."/>
            <person name="Melnick R.L."/>
            <person name="Guiltinan M.J."/>
            <person name="Tyler B.M."/>
            <person name="Meinhardt L.W."/>
            <person name="Bailey B.A."/>
        </authorList>
    </citation>
    <scope>NUCLEOTIDE SEQUENCE [LARGE SCALE GENOMIC DNA]</scope>
    <source>
        <strain evidence="3">zdho120</strain>
    </source>
</reference>
<protein>
    <recommendedName>
        <fullName evidence="4">Pleiotropic drug resistance protein transporter</fullName>
    </recommendedName>
</protein>
<dbReference type="OrthoDB" id="123181at2759"/>
<evidence type="ECO:0000313" key="3">
    <source>
        <dbReference type="Proteomes" id="UP000198211"/>
    </source>
</evidence>
<keyword evidence="1" id="KW-0813">Transport</keyword>
<dbReference type="EMBL" id="NBNE01023594">
    <property type="protein sequence ID" value="OWY90210.1"/>
    <property type="molecule type" value="Genomic_DNA"/>
</dbReference>
<dbReference type="Gene3D" id="3.40.50.300">
    <property type="entry name" value="P-loop containing nucleotide triphosphate hydrolases"/>
    <property type="match status" value="1"/>
</dbReference>
<dbReference type="PANTHER" id="PTHR19241">
    <property type="entry name" value="ATP-BINDING CASSETTE TRANSPORTER"/>
    <property type="match status" value="1"/>
</dbReference>
<organism evidence="2 3">
    <name type="scientific">Phytophthora megakarya</name>
    <dbReference type="NCBI Taxonomy" id="4795"/>
    <lineage>
        <taxon>Eukaryota</taxon>
        <taxon>Sar</taxon>
        <taxon>Stramenopiles</taxon>
        <taxon>Oomycota</taxon>
        <taxon>Peronosporomycetes</taxon>
        <taxon>Peronosporales</taxon>
        <taxon>Peronosporaceae</taxon>
        <taxon>Phytophthora</taxon>
    </lineage>
</organism>
<name>A0A225UB94_9STRA</name>
<keyword evidence="3" id="KW-1185">Reference proteome</keyword>
<evidence type="ECO:0008006" key="4">
    <source>
        <dbReference type="Google" id="ProtNLM"/>
    </source>
</evidence>